<evidence type="ECO:0000256" key="1">
    <source>
        <dbReference type="SAM" id="Coils"/>
    </source>
</evidence>
<comment type="caution">
    <text evidence="5">The sequence shown here is derived from an EMBL/GenBank/DDBJ whole genome shotgun (WGS) entry which is preliminary data.</text>
</comment>
<feature type="region of interest" description="Disordered" evidence="2">
    <location>
        <begin position="356"/>
        <end position="393"/>
    </location>
</feature>
<protein>
    <submittedName>
        <fullName evidence="5">DNA double-strand break repair Rad50 ATPase</fullName>
    </submittedName>
</protein>
<dbReference type="PANTHER" id="PTHR32114:SF2">
    <property type="entry name" value="ABC TRANSPORTER ABCH.3"/>
    <property type="match status" value="1"/>
</dbReference>
<dbReference type="InterPro" id="IPR038729">
    <property type="entry name" value="Rad50/SbcC_AAA"/>
</dbReference>
<feature type="domain" description="Calcineurin-like phosphoesterase" evidence="3">
    <location>
        <begin position="12"/>
        <end position="97"/>
    </location>
</feature>
<organism evidence="5 6">
    <name type="scientific">Trichoderma ghanense</name>
    <dbReference type="NCBI Taxonomy" id="65468"/>
    <lineage>
        <taxon>Eukaryota</taxon>
        <taxon>Fungi</taxon>
        <taxon>Dikarya</taxon>
        <taxon>Ascomycota</taxon>
        <taxon>Pezizomycotina</taxon>
        <taxon>Sordariomycetes</taxon>
        <taxon>Hypocreomycetidae</taxon>
        <taxon>Hypocreales</taxon>
        <taxon>Hypocreaceae</taxon>
        <taxon>Trichoderma</taxon>
    </lineage>
</organism>
<reference evidence="5 6" key="1">
    <citation type="submission" date="2018-01" db="EMBL/GenBank/DDBJ databases">
        <title>Genome characterization of the sugarcane-associated fungus Trichoderma ghanense CCMA-1212 and their application in lignocelulose bioconversion.</title>
        <authorList>
            <person name="Steindorff A.S."/>
            <person name="Mendes T.D."/>
            <person name="Vilela E.S.D."/>
            <person name="Rodrigues D.S."/>
            <person name="Formighieri E.F."/>
            <person name="Melo I.S."/>
            <person name="Favaro L.C.L."/>
        </authorList>
    </citation>
    <scope>NUCLEOTIDE SEQUENCE [LARGE SCALE GENOMIC DNA]</scope>
    <source>
        <strain evidence="5 6">CCMA-1212</strain>
    </source>
</reference>
<gene>
    <name evidence="5" type="ORF">CCMA1212_003258</name>
</gene>
<evidence type="ECO:0000259" key="3">
    <source>
        <dbReference type="Pfam" id="PF00149"/>
    </source>
</evidence>
<dbReference type="Pfam" id="PF13476">
    <property type="entry name" value="AAA_23"/>
    <property type="match status" value="1"/>
</dbReference>
<evidence type="ECO:0000259" key="4">
    <source>
        <dbReference type="Pfam" id="PF13476"/>
    </source>
</evidence>
<dbReference type="Gene3D" id="3.60.21.10">
    <property type="match status" value="1"/>
</dbReference>
<feature type="coiled-coil region" evidence="1">
    <location>
        <begin position="653"/>
        <end position="759"/>
    </location>
</feature>
<dbReference type="RefSeq" id="XP_073561509.1">
    <property type="nucleotide sequence ID" value="XM_073700612.1"/>
</dbReference>
<dbReference type="PANTHER" id="PTHR32114">
    <property type="entry name" value="ABC TRANSPORTER ABCH.3"/>
    <property type="match status" value="1"/>
</dbReference>
<dbReference type="InterPro" id="IPR027417">
    <property type="entry name" value="P-loop_NTPase"/>
</dbReference>
<dbReference type="CDD" id="cd00267">
    <property type="entry name" value="ABC_ATPase"/>
    <property type="match status" value="1"/>
</dbReference>
<keyword evidence="6" id="KW-1185">Reference proteome</keyword>
<accession>A0ABY2HEQ6</accession>
<dbReference type="SUPFAM" id="SSF56300">
    <property type="entry name" value="Metallo-dependent phosphatases"/>
    <property type="match status" value="1"/>
</dbReference>
<dbReference type="EMBL" id="PPTA01000003">
    <property type="protein sequence ID" value="TFB05308.1"/>
    <property type="molecule type" value="Genomic_DNA"/>
</dbReference>
<keyword evidence="1" id="KW-0175">Coiled coil</keyword>
<feature type="compositionally biased region" description="Polar residues" evidence="2">
    <location>
        <begin position="366"/>
        <end position="392"/>
    </location>
</feature>
<dbReference type="InterPro" id="IPR004843">
    <property type="entry name" value="Calcineurin-like_PHP"/>
</dbReference>
<name>A0ABY2HEQ6_9HYPO</name>
<dbReference type="Pfam" id="PF00149">
    <property type="entry name" value="Metallophos"/>
    <property type="match status" value="1"/>
</dbReference>
<proteinExistence type="predicted"/>
<evidence type="ECO:0000313" key="6">
    <source>
        <dbReference type="Proteomes" id="UP001642720"/>
    </source>
</evidence>
<evidence type="ECO:0000256" key="2">
    <source>
        <dbReference type="SAM" id="MobiDB-lite"/>
    </source>
</evidence>
<dbReference type="CDD" id="cd00838">
    <property type="entry name" value="MPP_superfamily"/>
    <property type="match status" value="1"/>
</dbReference>
<dbReference type="Gene3D" id="3.40.50.300">
    <property type="entry name" value="P-loop containing nucleotide triphosphate hydrolases"/>
    <property type="match status" value="2"/>
</dbReference>
<dbReference type="Proteomes" id="UP001642720">
    <property type="component" value="Unassembled WGS sequence"/>
</dbReference>
<feature type="domain" description="Rad50/SbcC-type AAA" evidence="4">
    <location>
        <begin position="477"/>
        <end position="694"/>
    </location>
</feature>
<dbReference type="InterPro" id="IPR029052">
    <property type="entry name" value="Metallo-depent_PP-like"/>
</dbReference>
<dbReference type="GeneID" id="300575062"/>
<sequence>MLRPSTSTAQWLLFSDLHFKHLDLDRVWKTAQWIVSEAERNRVGRAIVCGDLLTSRTMQPTHVLSTCFRFIDLLSKAVPRVHVLLGNHDLAYRREYQTTALDALNIGRLSPYVSLHSRIATHEWDGRRVLLLPFREEQDELTEAVDALDPGEARETVGFAHLAINRAITQRHIVRPDGGKLGAASSVAYRGLTGPDRFASLARTFTGHFHSHQTILQKHSGHSKTDLRGSVTYLGSPLQLNWADLYDERRGIVLLNPETLEHQLLVNPHAVGYTTVDLQQVLDSRVDEAAVADKHVMLLGDLTLRRYATARDRLVSLGARSVRQWNPTGFAVRNEHLSPGRLGASAPASDAAIQIPEVLNKDDTNSETSRGRYTSRDGSSSGLVTGPPTSTLDPAAEAREFVESLQLDASLRMRREELVRVGQRMMQVSRQLADQNDDPEVLDHRDFLNGSSRAFGTKTPAELVESSSHVFNAEPRRLTITNFLGVQGTITIDFQQDFSRGLTLLIGDNGSGKSTLVEAMVWCQFGRCIRSGLAVNDVVNDVVGNSCSVVLEFANGYAIARYRKHKSHGNRVIVSLHGEPQPQLELPDTRSTQAAIDELLGIDFETYIRTVVLSHESAASFLSSTPAQRRDLIETSLGLSMLDHCAQVSRALLKDIDNESNRLERKMEGLLGKKESSEQRLNDLEQTRKRLEEKAAKLTSSLAVAVQELKALESRSDGQGPAIDSEHFDDEISALKKHIQKEQEKLRRLDKSYEQMRSEQIQRQKHAQPTTWLHQLHRQMRQRAKDMAAAPLGLGKLLHASKTMIIWFQLTTLRTLLYISGISRDGHHKTSAQDRHQEAVIRRLREDVESGMSRLHKLKHEVDRLLDTVFVLEDRHTKTINHQLDQVIQAQKTCTALQQEVAFKKRDAATYMDLMEKEQASLDSILSEHATLDTRLQQLAADRELFAFWSSNLSKRTRRASSSKRSTASATVNFREHVLVKSLSELNALLAQVLMILYHDTRHARAMATGMLRSLFDSDTVDTMMTTSSSSGSVLDRTLSVSSSLSYGKRSGGERKRVDLALFFALLQQSWAKSAHRSHYLLVDEVFDSLDEAGQAAVVRWCGLISQRMAGWILMITHNQLLIEQDPGEEAGKALVVRARMGPKGTELLVDGRRIGV</sequence>
<dbReference type="SUPFAM" id="SSF52540">
    <property type="entry name" value="P-loop containing nucleoside triphosphate hydrolases"/>
    <property type="match status" value="1"/>
</dbReference>
<evidence type="ECO:0000313" key="5">
    <source>
        <dbReference type="EMBL" id="TFB05308.1"/>
    </source>
</evidence>